<proteinExistence type="predicted"/>
<reference evidence="1 2" key="1">
    <citation type="submission" date="2020-02" db="EMBL/GenBank/DDBJ databases">
        <title>Characterization of vanA genotype vancomycin-resistant Enterococcus saigonensis VE80.</title>
        <authorList>
            <person name="Harada T."/>
            <person name="Motooka D."/>
            <person name="Nakamura S."/>
            <person name="Yamamoto Y."/>
            <person name="Kawahara R."/>
            <person name="Kawatsu K."/>
        </authorList>
    </citation>
    <scope>NUCLEOTIDE SEQUENCE [LARGE SCALE GENOMIC DNA]</scope>
    <source>
        <strain evidence="1 2">VE80</strain>
    </source>
</reference>
<dbReference type="NCBIfam" id="NF005255">
    <property type="entry name" value="PRK06762.2-2"/>
    <property type="match status" value="1"/>
</dbReference>
<evidence type="ECO:0000313" key="2">
    <source>
        <dbReference type="Proteomes" id="UP000502998"/>
    </source>
</evidence>
<dbReference type="Pfam" id="PF13671">
    <property type="entry name" value="AAA_33"/>
    <property type="match status" value="1"/>
</dbReference>
<dbReference type="Proteomes" id="UP000502998">
    <property type="component" value="Chromosome"/>
</dbReference>
<name>A0A679IJN0_9ENTE</name>
<dbReference type="RefSeq" id="WP_173102957.1">
    <property type="nucleotide sequence ID" value="NZ_AP022822.1"/>
</dbReference>
<evidence type="ECO:0000313" key="1">
    <source>
        <dbReference type="EMBL" id="BCA85715.1"/>
    </source>
</evidence>
<dbReference type="NCBIfam" id="NF005253">
    <property type="entry name" value="PRK06762.1-4"/>
    <property type="match status" value="1"/>
</dbReference>
<dbReference type="InterPro" id="IPR027417">
    <property type="entry name" value="P-loop_NTPase"/>
</dbReference>
<dbReference type="AlphaFoldDB" id="A0A679IJN0"/>
<dbReference type="EMBL" id="AP022822">
    <property type="protein sequence ID" value="BCA85715.1"/>
    <property type="molecule type" value="Genomic_DNA"/>
</dbReference>
<accession>A0A679IJN0</accession>
<organism evidence="1 2">
    <name type="scientific">Enterococcus saigonensis</name>
    <dbReference type="NCBI Taxonomy" id="1805431"/>
    <lineage>
        <taxon>Bacteria</taxon>
        <taxon>Bacillati</taxon>
        <taxon>Bacillota</taxon>
        <taxon>Bacilli</taxon>
        <taxon>Lactobacillales</taxon>
        <taxon>Enterococcaceae</taxon>
        <taxon>Enterococcus</taxon>
    </lineage>
</organism>
<dbReference type="SUPFAM" id="SSF52540">
    <property type="entry name" value="P-loop containing nucleoside triphosphate hydrolases"/>
    <property type="match status" value="1"/>
</dbReference>
<sequence length="165" mass="19370">MSKLIILRGNSGSGKTTVAKELQNSFPNGVVMRIGQDEVRRDMLNVKDDTSHLAVLAIENLAMFGHKHYPVVIIEGILNREIYGQMLNKLRKIFDQTNCYYFDLPFTVTVMRHQQRKQRCSFSEKDMARWWLNKDYLRFENEKIIDPKMSQREIVTMLRQIVLSS</sequence>
<dbReference type="Gene3D" id="3.40.50.300">
    <property type="entry name" value="P-loop containing nucleotide triphosphate hydrolases"/>
    <property type="match status" value="1"/>
</dbReference>
<keyword evidence="2" id="KW-1185">Reference proteome</keyword>
<protein>
    <submittedName>
        <fullName evidence="1">ATPase AAA</fullName>
    </submittedName>
</protein>
<dbReference type="KEGG" id="esg:EsVE80_12380"/>
<gene>
    <name evidence="1" type="ORF">EsVE80_12380</name>
</gene>